<organism evidence="2 3">
    <name type="scientific">Rubellimicrobium roseum</name>
    <dbReference type="NCBI Taxonomy" id="687525"/>
    <lineage>
        <taxon>Bacteria</taxon>
        <taxon>Pseudomonadati</taxon>
        <taxon>Pseudomonadota</taxon>
        <taxon>Alphaproteobacteria</taxon>
        <taxon>Rhodobacterales</taxon>
        <taxon>Roseobacteraceae</taxon>
        <taxon>Rubellimicrobium</taxon>
    </lineage>
</organism>
<dbReference type="InterPro" id="IPR029021">
    <property type="entry name" value="Prot-tyrosine_phosphatase-like"/>
</dbReference>
<reference evidence="2 3" key="1">
    <citation type="submission" date="2019-06" db="EMBL/GenBank/DDBJ databases">
        <authorList>
            <person name="Jiang L."/>
        </authorList>
    </citation>
    <scope>NUCLEOTIDE SEQUENCE [LARGE SCALE GENOMIC DNA]</scope>
    <source>
        <strain evidence="2 3">YIM 48858</strain>
    </source>
</reference>
<feature type="domain" description="Beta-lactamase hydrolase-like protein phosphatase-like" evidence="1">
    <location>
        <begin position="3"/>
        <end position="101"/>
    </location>
</feature>
<dbReference type="AlphaFoldDB" id="A0A5C4N7V7"/>
<gene>
    <name evidence="2" type="ORF">FHG71_15805</name>
</gene>
<dbReference type="EMBL" id="VDFV01000029">
    <property type="protein sequence ID" value="TNC67225.1"/>
    <property type="molecule type" value="Genomic_DNA"/>
</dbReference>
<dbReference type="OrthoDB" id="9805710at2"/>
<evidence type="ECO:0000313" key="2">
    <source>
        <dbReference type="EMBL" id="TNC67225.1"/>
    </source>
</evidence>
<keyword evidence="3" id="KW-1185">Reference proteome</keyword>
<dbReference type="Gene3D" id="3.90.190.10">
    <property type="entry name" value="Protein tyrosine phosphatase superfamily"/>
    <property type="match status" value="1"/>
</dbReference>
<sequence length="108" mass="11642">MQLKKLDERLSVGPQITPDEVADLAKWGFRSIICNRPDDEDPGQPSFAEIAAAAAEQEMEVRHIPVAGRPAEAQAVAFAEALKEMPSPIYAYCRSGGRAGALAMMTGR</sequence>
<dbReference type="SUPFAM" id="SSF52799">
    <property type="entry name" value="(Phosphotyrosine protein) phosphatases II"/>
    <property type="match status" value="1"/>
</dbReference>
<dbReference type="Proteomes" id="UP000305709">
    <property type="component" value="Unassembled WGS sequence"/>
</dbReference>
<comment type="caution">
    <text evidence="2">The sequence shown here is derived from an EMBL/GenBank/DDBJ whole genome shotgun (WGS) entry which is preliminary data.</text>
</comment>
<evidence type="ECO:0000313" key="3">
    <source>
        <dbReference type="Proteomes" id="UP000305709"/>
    </source>
</evidence>
<dbReference type="RefSeq" id="WP_139082668.1">
    <property type="nucleotide sequence ID" value="NZ_VDFV01000029.1"/>
</dbReference>
<evidence type="ECO:0000259" key="1">
    <source>
        <dbReference type="Pfam" id="PF04273"/>
    </source>
</evidence>
<dbReference type="NCBIfam" id="TIGR01244">
    <property type="entry name" value="TIGR01244 family sulfur transferase"/>
    <property type="match status" value="1"/>
</dbReference>
<dbReference type="InterPro" id="IPR005939">
    <property type="entry name" value="BLH_phosphatase-like"/>
</dbReference>
<accession>A0A5C4N7V7</accession>
<dbReference type="GO" id="GO:0016787">
    <property type="term" value="F:hydrolase activity"/>
    <property type="evidence" value="ECO:0007669"/>
    <property type="project" value="InterPro"/>
</dbReference>
<name>A0A5C4N7V7_9RHOB</name>
<proteinExistence type="predicted"/>
<dbReference type="Pfam" id="PF04273">
    <property type="entry name" value="BLH_phosphatase"/>
    <property type="match status" value="1"/>
</dbReference>
<protein>
    <submittedName>
        <fullName evidence="2">TIGR01244 family phosphatase</fullName>
    </submittedName>
</protein>